<name>A0A066UIH4_9VIBR</name>
<dbReference type="PANTHER" id="PTHR30231">
    <property type="entry name" value="DNA POLYMERASE III SUBUNIT EPSILON"/>
    <property type="match status" value="1"/>
</dbReference>
<keyword evidence="2 4" id="KW-0378">Hydrolase</keyword>
<dbReference type="SMART" id="SM00479">
    <property type="entry name" value="EXOIII"/>
    <property type="match status" value="1"/>
</dbReference>
<dbReference type="GO" id="GO:0008408">
    <property type="term" value="F:3'-5' exonuclease activity"/>
    <property type="evidence" value="ECO:0007669"/>
    <property type="project" value="TreeGrafter"/>
</dbReference>
<evidence type="ECO:0000256" key="2">
    <source>
        <dbReference type="ARBA" id="ARBA00022839"/>
    </source>
</evidence>
<dbReference type="InterPro" id="IPR036397">
    <property type="entry name" value="RNaseH_sf"/>
</dbReference>
<organism evidence="4 5">
    <name type="scientific">Vibrio fortis</name>
    <dbReference type="NCBI Taxonomy" id="212667"/>
    <lineage>
        <taxon>Bacteria</taxon>
        <taxon>Pseudomonadati</taxon>
        <taxon>Pseudomonadota</taxon>
        <taxon>Gammaproteobacteria</taxon>
        <taxon>Vibrionales</taxon>
        <taxon>Vibrionaceae</taxon>
        <taxon>Vibrio</taxon>
    </lineage>
</organism>
<keyword evidence="2 4" id="KW-0269">Exonuclease</keyword>
<evidence type="ECO:0000256" key="1">
    <source>
        <dbReference type="ARBA" id="ARBA00022722"/>
    </source>
</evidence>
<dbReference type="EMBL" id="JFFR01000027">
    <property type="protein sequence ID" value="KDN27181.1"/>
    <property type="molecule type" value="Genomic_DNA"/>
</dbReference>
<reference evidence="4 5" key="1">
    <citation type="submission" date="2014-02" db="EMBL/GenBank/DDBJ databases">
        <title>Vibrio fortis Dalian14 Genome Sequencing.</title>
        <authorList>
            <person name="Wang Y."/>
            <person name="Song L."/>
            <person name="Liu G."/>
            <person name="Ding J."/>
        </authorList>
    </citation>
    <scope>NUCLEOTIDE SEQUENCE [LARGE SCALE GENOMIC DNA]</scope>
    <source>
        <strain evidence="4 5">Dalian14</strain>
    </source>
</reference>
<dbReference type="InterPro" id="IPR012337">
    <property type="entry name" value="RNaseH-like_sf"/>
</dbReference>
<dbReference type="GO" id="GO:0003676">
    <property type="term" value="F:nucleic acid binding"/>
    <property type="evidence" value="ECO:0007669"/>
    <property type="project" value="InterPro"/>
</dbReference>
<keyword evidence="1" id="KW-0540">Nuclease</keyword>
<evidence type="ECO:0000259" key="3">
    <source>
        <dbReference type="SMART" id="SM00479"/>
    </source>
</evidence>
<protein>
    <submittedName>
        <fullName evidence="4">3'-5' exonuclease</fullName>
    </submittedName>
</protein>
<dbReference type="GO" id="GO:0005829">
    <property type="term" value="C:cytosol"/>
    <property type="evidence" value="ECO:0007669"/>
    <property type="project" value="TreeGrafter"/>
</dbReference>
<dbReference type="Proteomes" id="UP000027219">
    <property type="component" value="Unassembled WGS sequence"/>
</dbReference>
<dbReference type="GO" id="GO:0045004">
    <property type="term" value="P:DNA replication proofreading"/>
    <property type="evidence" value="ECO:0007669"/>
    <property type="project" value="TreeGrafter"/>
</dbReference>
<gene>
    <name evidence="4" type="ORF">VFDL14_19970</name>
</gene>
<feature type="domain" description="Exonuclease" evidence="3">
    <location>
        <begin position="8"/>
        <end position="192"/>
    </location>
</feature>
<dbReference type="Pfam" id="PF00929">
    <property type="entry name" value="RNase_T"/>
    <property type="match status" value="1"/>
</dbReference>
<dbReference type="RefSeq" id="WP_032552541.1">
    <property type="nucleotide sequence ID" value="NZ_JFFR01000027.1"/>
</dbReference>
<accession>A0A066UIH4</accession>
<dbReference type="SUPFAM" id="SSF53098">
    <property type="entry name" value="Ribonuclease H-like"/>
    <property type="match status" value="1"/>
</dbReference>
<dbReference type="InterPro" id="IPR013520">
    <property type="entry name" value="Ribonucl_H"/>
</dbReference>
<sequence length="195" mass="21730">MKKLNTHNAVILDTETTGLDRFAEVVEVSLICAESGKVLFNSLVDPVKPIPSDASAIHGITSLDVAGRPTFSEIKSTLESLLSDCDALLIYNESFDLRLLFQSFRYSGASSESVEDFRSFLQTIGLKTHCVMHWYAEFFGELNEHDDYKWQSLSNACLQQSINVSDLTAHRATADCEMTRRLIDAVNLKLESSEA</sequence>
<evidence type="ECO:0000313" key="4">
    <source>
        <dbReference type="EMBL" id="KDN27181.1"/>
    </source>
</evidence>
<dbReference type="PANTHER" id="PTHR30231:SF41">
    <property type="entry name" value="DNA POLYMERASE III SUBUNIT EPSILON"/>
    <property type="match status" value="1"/>
</dbReference>
<dbReference type="STRING" id="212667.VFDL14_19970"/>
<dbReference type="Gene3D" id="3.30.420.10">
    <property type="entry name" value="Ribonuclease H-like superfamily/Ribonuclease H"/>
    <property type="match status" value="1"/>
</dbReference>
<dbReference type="CDD" id="cd06127">
    <property type="entry name" value="DEDDh"/>
    <property type="match status" value="1"/>
</dbReference>
<evidence type="ECO:0000313" key="5">
    <source>
        <dbReference type="Proteomes" id="UP000027219"/>
    </source>
</evidence>
<dbReference type="AlphaFoldDB" id="A0A066UIH4"/>
<proteinExistence type="predicted"/>
<dbReference type="OrthoDB" id="280774at2"/>
<keyword evidence="5" id="KW-1185">Reference proteome</keyword>
<comment type="caution">
    <text evidence="4">The sequence shown here is derived from an EMBL/GenBank/DDBJ whole genome shotgun (WGS) entry which is preliminary data.</text>
</comment>